<organism evidence="2 3">
    <name type="scientific">Bacillus thermotolerans</name>
    <name type="common">Quasibacillus thermotolerans</name>
    <dbReference type="NCBI Taxonomy" id="1221996"/>
    <lineage>
        <taxon>Bacteria</taxon>
        <taxon>Bacillati</taxon>
        <taxon>Bacillota</taxon>
        <taxon>Bacilli</taxon>
        <taxon>Bacillales</taxon>
        <taxon>Bacillaceae</taxon>
        <taxon>Bacillus</taxon>
    </lineage>
</organism>
<feature type="domain" description="AB hydrolase-1" evidence="1">
    <location>
        <begin position="55"/>
        <end position="177"/>
    </location>
</feature>
<proteinExistence type="predicted"/>
<dbReference type="Gene3D" id="3.40.50.1820">
    <property type="entry name" value="alpha/beta hydrolase"/>
    <property type="match status" value="1"/>
</dbReference>
<evidence type="ECO:0000259" key="1">
    <source>
        <dbReference type="Pfam" id="PF00561"/>
    </source>
</evidence>
<dbReference type="SUPFAM" id="SSF53474">
    <property type="entry name" value="alpha/beta-Hydrolases"/>
    <property type="match status" value="1"/>
</dbReference>
<protein>
    <submittedName>
        <fullName evidence="2">Carboxylesterase NA</fullName>
    </submittedName>
</protein>
<comment type="caution">
    <text evidence="2">The sequence shown here is derived from an EMBL/GenBank/DDBJ whole genome shotgun (WGS) entry which is preliminary data.</text>
</comment>
<dbReference type="OrthoDB" id="5513277at2"/>
<dbReference type="STRING" id="1221996.QY95_00624"/>
<dbReference type="PANTHER" id="PTHR43433">
    <property type="entry name" value="HYDROLASE, ALPHA/BETA FOLD FAMILY PROTEIN"/>
    <property type="match status" value="1"/>
</dbReference>
<accession>A0A0F5I8X3</accession>
<dbReference type="EMBL" id="JWIR02000020">
    <property type="protein sequence ID" value="KKB41622.1"/>
    <property type="molecule type" value="Genomic_DNA"/>
</dbReference>
<dbReference type="AlphaFoldDB" id="A0A0F5I8X3"/>
<dbReference type="Pfam" id="PF00561">
    <property type="entry name" value="Abhydrolase_1"/>
    <property type="match status" value="1"/>
</dbReference>
<dbReference type="InterPro" id="IPR029058">
    <property type="entry name" value="AB_hydrolase_fold"/>
</dbReference>
<keyword evidence="3" id="KW-1185">Reference proteome</keyword>
<gene>
    <name evidence="2" type="ORF">QY95_00624</name>
</gene>
<reference evidence="2" key="1">
    <citation type="submission" date="2015-02" db="EMBL/GenBank/DDBJ databases">
        <title>Genome Assembly of Bacillaceae bacterium MTCC 8252.</title>
        <authorList>
            <person name="Verma A."/>
            <person name="Khatri I."/>
            <person name="Mual P."/>
            <person name="Subramanian S."/>
            <person name="Krishnamurthi S."/>
        </authorList>
    </citation>
    <scope>NUCLEOTIDE SEQUENCE [LARGE SCALE GENOMIC DNA]</scope>
    <source>
        <strain evidence="2">MTCC 8252</strain>
    </source>
</reference>
<name>A0A0F5I8X3_BACTR</name>
<dbReference type="InterPro" id="IPR000073">
    <property type="entry name" value="AB_hydrolase_1"/>
</dbReference>
<dbReference type="InterPro" id="IPR050471">
    <property type="entry name" value="AB_hydrolase"/>
</dbReference>
<dbReference type="Proteomes" id="UP000031563">
    <property type="component" value="Unassembled WGS sequence"/>
</dbReference>
<evidence type="ECO:0000313" key="3">
    <source>
        <dbReference type="Proteomes" id="UP000031563"/>
    </source>
</evidence>
<dbReference type="RefSeq" id="WP_040037682.1">
    <property type="nucleotide sequence ID" value="NZ_JWIQ02000067.1"/>
</dbReference>
<sequence length="292" mass="33407">MKKRSIYEHSSIKQHLLQHYENYLPLLEAEVEREYVKTRFGTTHVLQLGKKGGQPLFIFHGANCINPMTLSWFKPLFNEYRIYAPDLIGHPGYSVEGRLGTKDGSFASWANDLLDHYHIQKTAFAGVSYGGGIALKTAAAYPEKAVCTMLVVPAGIVPFSKWWTARTMMMPYLLYQLNDAAKQRQAITDALSSGCMRDIDEDIMSTILQHVSIEYHLPDGITRQKLKHYQAPTLVIAGDDDVFFPSHLLFKKAVQLLGDRLEWHAYRMGHFPSEYFLEEINRSMASFLKKHY</sequence>
<evidence type="ECO:0000313" key="2">
    <source>
        <dbReference type="EMBL" id="KKB41622.1"/>
    </source>
</evidence>
<dbReference type="PRINTS" id="PR00111">
    <property type="entry name" value="ABHYDROLASE"/>
</dbReference>
<dbReference type="PANTHER" id="PTHR43433:SF5">
    <property type="entry name" value="AB HYDROLASE-1 DOMAIN-CONTAINING PROTEIN"/>
    <property type="match status" value="1"/>
</dbReference>